<evidence type="ECO:0000256" key="2">
    <source>
        <dbReference type="ARBA" id="ARBA00013169"/>
    </source>
</evidence>
<evidence type="ECO:0000256" key="13">
    <source>
        <dbReference type="NCBIfam" id="TIGR00422"/>
    </source>
</evidence>
<evidence type="ECO:0000256" key="5">
    <source>
        <dbReference type="ARBA" id="ARBA00022741"/>
    </source>
</evidence>
<dbReference type="GO" id="GO:0004832">
    <property type="term" value="F:valine-tRNA ligase activity"/>
    <property type="evidence" value="ECO:0007669"/>
    <property type="project" value="UniProtKB-UniRule"/>
</dbReference>
<dbReference type="Proteomes" id="UP000057043">
    <property type="component" value="Unassembled WGS sequence"/>
</dbReference>
<keyword evidence="3" id="KW-0963">Cytoplasm</keyword>
<dbReference type="Gene3D" id="3.40.50.620">
    <property type="entry name" value="HUPs"/>
    <property type="match status" value="2"/>
</dbReference>
<evidence type="ECO:0000256" key="1">
    <source>
        <dbReference type="ARBA" id="ARBA00004496"/>
    </source>
</evidence>
<dbReference type="EMBL" id="LGFT01000018">
    <property type="protein sequence ID" value="KUK44684.1"/>
    <property type="molecule type" value="Genomic_DNA"/>
</dbReference>
<evidence type="ECO:0000256" key="7">
    <source>
        <dbReference type="ARBA" id="ARBA00022917"/>
    </source>
</evidence>
<comment type="catalytic activity">
    <reaction evidence="10">
        <text>tRNA(Val) + L-valine + ATP = L-valyl-tRNA(Val) + AMP + diphosphate</text>
        <dbReference type="Rhea" id="RHEA:10704"/>
        <dbReference type="Rhea" id="RHEA-COMP:9672"/>
        <dbReference type="Rhea" id="RHEA-COMP:9708"/>
        <dbReference type="ChEBI" id="CHEBI:30616"/>
        <dbReference type="ChEBI" id="CHEBI:33019"/>
        <dbReference type="ChEBI" id="CHEBI:57762"/>
        <dbReference type="ChEBI" id="CHEBI:78442"/>
        <dbReference type="ChEBI" id="CHEBI:78537"/>
        <dbReference type="ChEBI" id="CHEBI:456215"/>
        <dbReference type="EC" id="6.1.1.9"/>
    </reaction>
</comment>
<dbReference type="NCBIfam" id="NF009687">
    <property type="entry name" value="PRK13208.1"/>
    <property type="match status" value="1"/>
</dbReference>
<evidence type="ECO:0000256" key="12">
    <source>
        <dbReference type="ARBA" id="ARBA00061452"/>
    </source>
</evidence>
<keyword evidence="5" id="KW-0547">Nucleotide-binding</keyword>
<evidence type="ECO:0000256" key="8">
    <source>
        <dbReference type="ARBA" id="ARBA00023146"/>
    </source>
</evidence>
<dbReference type="EC" id="6.1.1.9" evidence="2 13"/>
<evidence type="ECO:0000313" key="17">
    <source>
        <dbReference type="Proteomes" id="UP000057043"/>
    </source>
</evidence>
<dbReference type="InterPro" id="IPR033705">
    <property type="entry name" value="Anticodon_Ia_Val"/>
</dbReference>
<dbReference type="InterPro" id="IPR014729">
    <property type="entry name" value="Rossmann-like_a/b/a_fold"/>
</dbReference>
<keyword evidence="4 16" id="KW-0436">Ligase</keyword>
<dbReference type="GO" id="GO:0006438">
    <property type="term" value="P:valyl-tRNA aminoacylation"/>
    <property type="evidence" value="ECO:0007669"/>
    <property type="project" value="UniProtKB-UniRule"/>
</dbReference>
<gene>
    <name evidence="16" type="ORF">XD72_0921</name>
</gene>
<evidence type="ECO:0000256" key="9">
    <source>
        <dbReference type="ARBA" id="ARBA00024407"/>
    </source>
</evidence>
<dbReference type="GO" id="GO:0005829">
    <property type="term" value="C:cytosol"/>
    <property type="evidence" value="ECO:0007669"/>
    <property type="project" value="TreeGrafter"/>
</dbReference>
<dbReference type="PATRIC" id="fig|301375.7.peg.541"/>
<proteinExistence type="inferred from homology"/>
<dbReference type="PANTHER" id="PTHR11946">
    <property type="entry name" value="VALYL-TRNA SYNTHETASES"/>
    <property type="match status" value="1"/>
</dbReference>
<name>A0A101FUV2_9EURY</name>
<evidence type="ECO:0000256" key="11">
    <source>
        <dbReference type="ARBA" id="ARBA00055630"/>
    </source>
</evidence>
<evidence type="ECO:0000256" key="4">
    <source>
        <dbReference type="ARBA" id="ARBA00022598"/>
    </source>
</evidence>
<dbReference type="GO" id="GO:0005524">
    <property type="term" value="F:ATP binding"/>
    <property type="evidence" value="ECO:0007669"/>
    <property type="project" value="UniProtKB-KW"/>
</dbReference>
<dbReference type="GO" id="GO:0002161">
    <property type="term" value="F:aminoacyl-tRNA deacylase activity"/>
    <property type="evidence" value="ECO:0007669"/>
    <property type="project" value="InterPro"/>
</dbReference>
<keyword evidence="7" id="KW-0648">Protein biosynthesis</keyword>
<dbReference type="AlphaFoldDB" id="A0A101FUV2"/>
<dbReference type="Pfam" id="PF00133">
    <property type="entry name" value="tRNA-synt_1"/>
    <property type="match status" value="1"/>
</dbReference>
<dbReference type="InterPro" id="IPR002303">
    <property type="entry name" value="Valyl-tRNA_ligase"/>
</dbReference>
<keyword evidence="8" id="KW-0030">Aminoacyl-tRNA synthetase</keyword>
<reference evidence="16 17" key="1">
    <citation type="journal article" date="2015" name="MBio">
        <title>Genome-Resolved Metagenomic Analysis Reveals Roles for Candidate Phyla and Other Microbial Community Members in Biogeochemical Transformations in Oil Reservoirs.</title>
        <authorList>
            <person name="Hu P."/>
            <person name="Tom L."/>
            <person name="Singh A."/>
            <person name="Thomas B.C."/>
            <person name="Baker B.J."/>
            <person name="Piceno Y.M."/>
            <person name="Andersen G.L."/>
            <person name="Banfield J.F."/>
        </authorList>
    </citation>
    <scope>NUCLEOTIDE SEQUENCE [LARGE SCALE GENOMIC DNA]</scope>
    <source>
        <strain evidence="16">57_489</strain>
    </source>
</reference>
<protein>
    <recommendedName>
        <fullName evidence="9 13">Valine--tRNA ligase</fullName>
        <ecNumber evidence="2 13">6.1.1.9</ecNumber>
    </recommendedName>
</protein>
<dbReference type="PANTHER" id="PTHR11946:SF93">
    <property type="entry name" value="VALINE--TRNA LIGASE, CHLOROPLASTIC_MITOCHONDRIAL 2"/>
    <property type="match status" value="1"/>
</dbReference>
<dbReference type="InterPro" id="IPR009008">
    <property type="entry name" value="Val/Leu/Ile-tRNA-synth_edit"/>
</dbReference>
<dbReference type="SUPFAM" id="SSF52374">
    <property type="entry name" value="Nucleotidylyl transferase"/>
    <property type="match status" value="1"/>
</dbReference>
<comment type="caution">
    <text evidence="16">The sequence shown here is derived from an EMBL/GenBank/DDBJ whole genome shotgun (WGS) entry which is preliminary data.</text>
</comment>
<evidence type="ECO:0000259" key="15">
    <source>
        <dbReference type="Pfam" id="PF08264"/>
    </source>
</evidence>
<evidence type="ECO:0000256" key="3">
    <source>
        <dbReference type="ARBA" id="ARBA00022490"/>
    </source>
</evidence>
<evidence type="ECO:0000259" key="14">
    <source>
        <dbReference type="Pfam" id="PF00133"/>
    </source>
</evidence>
<dbReference type="SUPFAM" id="SSF50677">
    <property type="entry name" value="ValRS/IleRS/LeuRS editing domain"/>
    <property type="match status" value="1"/>
</dbReference>
<dbReference type="PRINTS" id="PR00986">
    <property type="entry name" value="TRNASYNTHVAL"/>
</dbReference>
<dbReference type="FunFam" id="3.40.50.620:FF:000192">
    <property type="entry name" value="Valine--tRNA ligase"/>
    <property type="match status" value="1"/>
</dbReference>
<comment type="similarity">
    <text evidence="12">Belongs to the class-I aminoacyl-tRNA synthetase family. ValS type 2 subfamily.</text>
</comment>
<dbReference type="CDD" id="cd07962">
    <property type="entry name" value="Anticodon_Ia_Val"/>
    <property type="match status" value="1"/>
</dbReference>
<dbReference type="InterPro" id="IPR009080">
    <property type="entry name" value="tRNAsynth_Ia_anticodon-bd"/>
</dbReference>
<dbReference type="Pfam" id="PF08264">
    <property type="entry name" value="Anticodon_1"/>
    <property type="match status" value="1"/>
</dbReference>
<evidence type="ECO:0000256" key="10">
    <source>
        <dbReference type="ARBA" id="ARBA00047552"/>
    </source>
</evidence>
<dbReference type="Gene3D" id="1.10.730.10">
    <property type="entry name" value="Isoleucyl-tRNA Synthetase, Domain 1"/>
    <property type="match status" value="1"/>
</dbReference>
<comment type="subcellular location">
    <subcellularLocation>
        <location evidence="1">Cytoplasm</location>
    </subcellularLocation>
</comment>
<feature type="domain" description="Methionyl/Valyl/Leucyl/Isoleucyl-tRNA synthetase anticodon-binding" evidence="15">
    <location>
        <begin position="525"/>
        <end position="663"/>
    </location>
</feature>
<dbReference type="FunFam" id="3.40.50.620:FF:000324">
    <property type="entry name" value="Valine--tRNA ligase"/>
    <property type="match status" value="1"/>
</dbReference>
<dbReference type="InterPro" id="IPR002300">
    <property type="entry name" value="aa-tRNA-synth_Ia"/>
</dbReference>
<accession>A0A101FUV2</accession>
<organism evidence="16 17">
    <name type="scientific">Methanothrix harundinacea</name>
    <dbReference type="NCBI Taxonomy" id="301375"/>
    <lineage>
        <taxon>Archaea</taxon>
        <taxon>Methanobacteriati</taxon>
        <taxon>Methanobacteriota</taxon>
        <taxon>Stenosarchaea group</taxon>
        <taxon>Methanomicrobia</taxon>
        <taxon>Methanotrichales</taxon>
        <taxon>Methanotrichaceae</taxon>
        <taxon>Methanothrix</taxon>
    </lineage>
</organism>
<dbReference type="NCBIfam" id="TIGR00422">
    <property type="entry name" value="valS"/>
    <property type="match status" value="1"/>
</dbReference>
<sequence length="787" mass="88343">MFPQGWDCHGLPTEVKVEEIHGITKNEVSREEFRRLCEELTAQNIAKMRVTMRRLGFSNDWSNEYVTMMPEYYSKTQRSFVQMFEKGMIYREDHPVNWCPRCGTAIAFAEVEYDSRTTTLNYLRFGSPLGDLEIATSRPELLAACVAVAVHPADEKNGKYIGTEVSVPVFDYTVPVIADAVVDPAFGTGVVMICTFGDKQDVRWWAEHDLPLRQAIDRAGRMTEVAGRFAGMKISECKDAIIEEMRSKGIIYKEEPLDQNVGLCWRCKTAIEILSERQWFVKINPSEIIETSAEIEWVPEHMEIRLKNWTGTMDWDWCISRQRIFATPIPVWYCKACGEPLVAKEEWLPLDPNLEMPPVSCPKCDSAEFEPEKDVLDTWMDSSISALNVTGWLSDHPPRYPAQLRPQGHDIIRTWAFYTILRAKALVGTRPWDSILINGMVLGEDGHKMSKSLNNFIAPEEVVAKHGADAFRQWAAVGGSPGSDVMFRWKDVISGGRFLQKLWSMYRFSAPHAVGSDDAAPNQVDRWLLFELSSMIEAVTDSMDRFQFDEAFRAIRSFAWDVFADNYIELVKSRLYGPDGPEKRAAQTTIRAALEALTGLLAPFTPFIAEEIRMNLSGESVHTSSWPEPWDISPQPEGCLIKDVAAAVRRYKSDRGMALNSPLVGIEVYSDLELETTDLSGSTSSPVAVKRGSPEIETRAVEVKPSMKAIGPVFKNQSGEIIKKLKVMDPEEVARRREAGKIVVEVGEEVVELGPEAVEISTETLSAGKAVEMILLAGATVLIRTGS</sequence>
<keyword evidence="6" id="KW-0067">ATP-binding</keyword>
<dbReference type="InterPro" id="IPR013155">
    <property type="entry name" value="M/V/L/I-tRNA-synth_anticd-bd"/>
</dbReference>
<dbReference type="SUPFAM" id="SSF47323">
    <property type="entry name" value="Anticodon-binding domain of a subclass of class I aminoacyl-tRNA synthetases"/>
    <property type="match status" value="1"/>
</dbReference>
<evidence type="ECO:0000313" key="16">
    <source>
        <dbReference type="EMBL" id="KUK44684.1"/>
    </source>
</evidence>
<comment type="function">
    <text evidence="11">Catalyzes the attachment of valine to tRNA(Val). As ValRS can inadvertently accommodate and process structurally similar amino acids such as threonine, to avoid such errors, it has a 'posttransfer' editing activity that hydrolyzes mischarged Thr-tRNA(Val) in a tRNA-dependent manner.</text>
</comment>
<evidence type="ECO:0000256" key="6">
    <source>
        <dbReference type="ARBA" id="ARBA00022840"/>
    </source>
</evidence>
<feature type="domain" description="Aminoacyl-tRNA synthetase class Ia" evidence="14">
    <location>
        <begin position="3"/>
        <end position="485"/>
    </location>
</feature>